<dbReference type="Pfam" id="PF00850">
    <property type="entry name" value="Hist_deacetyl"/>
    <property type="match status" value="1"/>
</dbReference>
<dbReference type="SUPFAM" id="SSF52768">
    <property type="entry name" value="Arginase/deacetylase"/>
    <property type="match status" value="1"/>
</dbReference>
<dbReference type="EMBL" id="JAANNP010000012">
    <property type="protein sequence ID" value="NHC14874.1"/>
    <property type="molecule type" value="Genomic_DNA"/>
</dbReference>
<dbReference type="InterPro" id="IPR037138">
    <property type="entry name" value="His_deacetylse_dom_sf"/>
</dbReference>
<evidence type="ECO:0000313" key="7">
    <source>
        <dbReference type="Proteomes" id="UP000800981"/>
    </source>
</evidence>
<dbReference type="InterPro" id="IPR023696">
    <property type="entry name" value="Ureohydrolase_dom_sf"/>
</dbReference>
<dbReference type="Gene3D" id="3.40.800.20">
    <property type="entry name" value="Histone deacetylase domain"/>
    <property type="match status" value="1"/>
</dbReference>
<evidence type="ECO:0000256" key="4">
    <source>
        <dbReference type="ARBA" id="ARBA00022627"/>
    </source>
</evidence>
<sequence>MTSPVEVAWDASFLSYDFGPCHPMTPLRLDLTMRLADELGLLAGVKVTDAPLADERLLELVHDAGYVDAVKAAGAAPEDADLAHGLGTDDTPAFRGMHEASAHYVGATVQAAEHVWSGEASHAVNISGGLHHALRGAAAGFCVYNDCGVAIARLLELGAERVAYVDVDVHHGDGVEEAFYTDPRVLTISLHETGLALFPGTGWPGSSGAAGAEGTAVNVALPPGTGDAGWLRAFDAVVPPLLAEFRPQVLVSQHGADSHAADPLAHLALSVDAQQASYAALHRLAHDHCEGRWVATGGGGYEAVEVVPRAWAHLIAIAAHRPLDPATPCPEAWRAYVGELVGRPAPARMTDGASASFAPWTGGYDPADPLDQAILATRAAVFPCYGLDPQP</sequence>
<dbReference type="Proteomes" id="UP000800981">
    <property type="component" value="Unassembled WGS sequence"/>
</dbReference>
<organism evidence="6 7">
    <name type="scientific">Motilibacter deserti</name>
    <dbReference type="NCBI Taxonomy" id="2714956"/>
    <lineage>
        <taxon>Bacteria</taxon>
        <taxon>Bacillati</taxon>
        <taxon>Actinomycetota</taxon>
        <taxon>Actinomycetes</taxon>
        <taxon>Motilibacterales</taxon>
        <taxon>Motilibacteraceae</taxon>
        <taxon>Motilibacter</taxon>
    </lineage>
</organism>
<dbReference type="InterPro" id="IPR003085">
    <property type="entry name" value="AcuC"/>
</dbReference>
<protein>
    <recommendedName>
        <fullName evidence="3">Acetoin utilization protein AcuC</fullName>
    </recommendedName>
</protein>
<dbReference type="PRINTS" id="PR01272">
    <property type="entry name" value="ACUCPROTEIN"/>
</dbReference>
<gene>
    <name evidence="6" type="ORF">G9H71_13885</name>
</gene>
<dbReference type="CDD" id="cd09994">
    <property type="entry name" value="HDAC_AcuC_like"/>
    <property type="match status" value="1"/>
</dbReference>
<reference evidence="6 7" key="1">
    <citation type="submission" date="2020-03" db="EMBL/GenBank/DDBJ databases">
        <title>Two novel Motilibacter sp.</title>
        <authorList>
            <person name="Liu S."/>
        </authorList>
    </citation>
    <scope>NUCLEOTIDE SEQUENCE [LARGE SCALE GENOMIC DNA]</scope>
    <source>
        <strain evidence="6 7">E257</strain>
    </source>
</reference>
<keyword evidence="7" id="KW-1185">Reference proteome</keyword>
<dbReference type="PRINTS" id="PR01270">
    <property type="entry name" value="HDASUPER"/>
</dbReference>
<evidence type="ECO:0000256" key="3">
    <source>
        <dbReference type="ARBA" id="ARBA00020218"/>
    </source>
</evidence>
<dbReference type="InterPro" id="IPR023801">
    <property type="entry name" value="His_deacetylse_dom"/>
</dbReference>
<evidence type="ECO:0000313" key="6">
    <source>
        <dbReference type="EMBL" id="NHC14874.1"/>
    </source>
</evidence>
<dbReference type="PANTHER" id="PTHR10625:SF10">
    <property type="entry name" value="HISTONE DEACETYLASE HDAC1"/>
    <property type="match status" value="1"/>
</dbReference>
<dbReference type="PANTHER" id="PTHR10625">
    <property type="entry name" value="HISTONE DEACETYLASE HDAC1-RELATED"/>
    <property type="match status" value="1"/>
</dbReference>
<comment type="similarity">
    <text evidence="2">Belongs to the histone deacetylase family.</text>
</comment>
<evidence type="ECO:0000256" key="2">
    <source>
        <dbReference type="ARBA" id="ARBA00005947"/>
    </source>
</evidence>
<accession>A0ABX0GYL5</accession>
<keyword evidence="4" id="KW-0006">Acetoin catabolism</keyword>
<evidence type="ECO:0000256" key="1">
    <source>
        <dbReference type="ARBA" id="ARBA00005101"/>
    </source>
</evidence>
<evidence type="ECO:0000259" key="5">
    <source>
        <dbReference type="Pfam" id="PF00850"/>
    </source>
</evidence>
<comment type="pathway">
    <text evidence="1">Ketone degradation; acetoin degradation.</text>
</comment>
<proteinExistence type="inferred from homology"/>
<dbReference type="InterPro" id="IPR000286">
    <property type="entry name" value="HDACs"/>
</dbReference>
<feature type="domain" description="Histone deacetylase" evidence="5">
    <location>
        <begin position="22"/>
        <end position="316"/>
    </location>
</feature>
<comment type="caution">
    <text evidence="6">The sequence shown here is derived from an EMBL/GenBank/DDBJ whole genome shotgun (WGS) entry which is preliminary data.</text>
</comment>
<name>A0ABX0GYL5_9ACTN</name>
<dbReference type="RefSeq" id="WP_166282829.1">
    <property type="nucleotide sequence ID" value="NZ_JAANNP010000012.1"/>
</dbReference>